<dbReference type="Proteomes" id="UP001596060">
    <property type="component" value="Unassembled WGS sequence"/>
</dbReference>
<protein>
    <submittedName>
        <fullName evidence="4">Uncharacterized protein</fullName>
    </submittedName>
</protein>
<dbReference type="PANTHER" id="PTHR31250">
    <property type="entry name" value="IQ DOMAIN-CONTAINING PROTEIN IQM3"/>
    <property type="match status" value="1"/>
</dbReference>
<accession>A0ABW0P0Q2</accession>
<gene>
    <name evidence="4" type="ORF">ACFPN9_13300</name>
</gene>
<comment type="subcellular location">
    <subcellularLocation>
        <location evidence="1">Cytoplasm</location>
    </subcellularLocation>
</comment>
<evidence type="ECO:0000256" key="3">
    <source>
        <dbReference type="SAM" id="MobiDB-lite"/>
    </source>
</evidence>
<dbReference type="RefSeq" id="WP_066721645.1">
    <property type="nucleotide sequence ID" value="NZ_JBHSLU010000038.1"/>
</dbReference>
<evidence type="ECO:0000313" key="5">
    <source>
        <dbReference type="Proteomes" id="UP001596060"/>
    </source>
</evidence>
<dbReference type="PANTHER" id="PTHR31250:SF27">
    <property type="entry name" value="IQ DOMAIN-CONTAINING PROTEIN IQM5"/>
    <property type="match status" value="1"/>
</dbReference>
<comment type="caution">
    <text evidence="4">The sequence shown here is derived from an EMBL/GenBank/DDBJ whole genome shotgun (WGS) entry which is preliminary data.</text>
</comment>
<evidence type="ECO:0000256" key="2">
    <source>
        <dbReference type="ARBA" id="ARBA00022490"/>
    </source>
</evidence>
<evidence type="ECO:0000313" key="4">
    <source>
        <dbReference type="EMBL" id="MFC5506234.1"/>
    </source>
</evidence>
<organism evidence="4 5">
    <name type="scientific">Bosea massiliensis</name>
    <dbReference type="NCBI Taxonomy" id="151419"/>
    <lineage>
        <taxon>Bacteria</taxon>
        <taxon>Pseudomonadati</taxon>
        <taxon>Pseudomonadota</taxon>
        <taxon>Alphaproteobacteria</taxon>
        <taxon>Hyphomicrobiales</taxon>
        <taxon>Boseaceae</taxon>
        <taxon>Bosea</taxon>
    </lineage>
</organism>
<dbReference type="InterPro" id="IPR044159">
    <property type="entry name" value="IQM"/>
</dbReference>
<proteinExistence type="predicted"/>
<keyword evidence="5" id="KW-1185">Reference proteome</keyword>
<name>A0ABW0P0Q2_9HYPH</name>
<feature type="region of interest" description="Disordered" evidence="3">
    <location>
        <begin position="356"/>
        <end position="378"/>
    </location>
</feature>
<sequence>MAEPKGAVYLRAGGAEQFRKDTAKRFARRVNKTLLKIDDALPRYAAIPRDERSLRTQALLALVALCDHWLRDKQTKIDQHESFRAAAVQDLHEAAVAELRGLQNWAKAKTAIRKLIPKGSLKGHGAAPIRLMQQENWLEVLDTHHRRGQELKKHFLMWEASGQSCSFWEYLEKLDPVSKKELAEVSVRYVDDLIYRALFEVTFDNGLMRSRMSPVVQNMILSRFPRATVFANADEKLLDTSTWPSNALRGVSTGWAAFVLSPQEVLYAGMHVSGLFHHSSFLCGAPVLASGMLRVENGRIRGIHEKNGHYRSQDIHLMTFLKLLQRKLPGTDWHDVEYITFGGTPMTVGQKLNLPRRPAVPSRANRGQLSSAVASQQPVQQGNVRNLINRFNRG</sequence>
<reference evidence="5" key="1">
    <citation type="journal article" date="2019" name="Int. J. Syst. Evol. Microbiol.">
        <title>The Global Catalogue of Microorganisms (GCM) 10K type strain sequencing project: providing services to taxonomists for standard genome sequencing and annotation.</title>
        <authorList>
            <consortium name="The Broad Institute Genomics Platform"/>
            <consortium name="The Broad Institute Genome Sequencing Center for Infectious Disease"/>
            <person name="Wu L."/>
            <person name="Ma J."/>
        </authorList>
    </citation>
    <scope>NUCLEOTIDE SEQUENCE [LARGE SCALE GENOMIC DNA]</scope>
    <source>
        <strain evidence="5">CCUG 43117</strain>
    </source>
</reference>
<keyword evidence="2" id="KW-0963">Cytoplasm</keyword>
<dbReference type="EMBL" id="JBHSLU010000038">
    <property type="protein sequence ID" value="MFC5506234.1"/>
    <property type="molecule type" value="Genomic_DNA"/>
</dbReference>
<evidence type="ECO:0000256" key="1">
    <source>
        <dbReference type="ARBA" id="ARBA00004496"/>
    </source>
</evidence>
<feature type="compositionally biased region" description="Low complexity" evidence="3">
    <location>
        <begin position="368"/>
        <end position="378"/>
    </location>
</feature>